<dbReference type="PANTHER" id="PTHR44899:SF3">
    <property type="entry name" value="SERINE_THREONINE-PROTEIN KINASE NEK1"/>
    <property type="match status" value="1"/>
</dbReference>
<comment type="catalytic activity">
    <reaction evidence="8">
        <text>L-seryl-[protein] + ATP = O-phospho-L-seryl-[protein] + ADP + H(+)</text>
        <dbReference type="Rhea" id="RHEA:17989"/>
        <dbReference type="Rhea" id="RHEA-COMP:9863"/>
        <dbReference type="Rhea" id="RHEA-COMP:11604"/>
        <dbReference type="ChEBI" id="CHEBI:15378"/>
        <dbReference type="ChEBI" id="CHEBI:29999"/>
        <dbReference type="ChEBI" id="CHEBI:30616"/>
        <dbReference type="ChEBI" id="CHEBI:83421"/>
        <dbReference type="ChEBI" id="CHEBI:456216"/>
        <dbReference type="EC" id="2.7.11.1"/>
    </reaction>
</comment>
<evidence type="ECO:0000256" key="8">
    <source>
        <dbReference type="ARBA" id="ARBA00048679"/>
    </source>
</evidence>
<dbReference type="Gene3D" id="1.25.10.10">
    <property type="entry name" value="Leucine-rich Repeat Variant"/>
    <property type="match status" value="1"/>
</dbReference>
<keyword evidence="3" id="KW-0808">Transferase</keyword>
<feature type="non-terminal residue" evidence="10">
    <location>
        <position position="494"/>
    </location>
</feature>
<evidence type="ECO:0000256" key="5">
    <source>
        <dbReference type="ARBA" id="ARBA00022777"/>
    </source>
</evidence>
<dbReference type="PANTHER" id="PTHR44899">
    <property type="entry name" value="CAMK FAMILY PROTEIN KINASE"/>
    <property type="match status" value="1"/>
</dbReference>
<proteinExistence type="predicted"/>
<evidence type="ECO:0000256" key="6">
    <source>
        <dbReference type="ARBA" id="ARBA00022840"/>
    </source>
</evidence>
<feature type="domain" description="Protein kinase" evidence="9">
    <location>
        <begin position="17"/>
        <end position="269"/>
    </location>
</feature>
<dbReference type="InterPro" id="IPR000719">
    <property type="entry name" value="Prot_kinase_dom"/>
</dbReference>
<dbReference type="EC" id="2.7.11.1" evidence="1"/>
<dbReference type="InterPro" id="IPR008271">
    <property type="entry name" value="Ser/Thr_kinase_AS"/>
</dbReference>
<dbReference type="PROSITE" id="PS50011">
    <property type="entry name" value="PROTEIN_KINASE_DOM"/>
    <property type="match status" value="1"/>
</dbReference>
<name>A0A5J4UI61_9EUKA</name>
<protein>
    <recommendedName>
        <fullName evidence="1">non-specific serine/threonine protein kinase</fullName>
        <ecNumber evidence="1">2.7.11.1</ecNumber>
    </recommendedName>
</protein>
<evidence type="ECO:0000256" key="3">
    <source>
        <dbReference type="ARBA" id="ARBA00022679"/>
    </source>
</evidence>
<comment type="catalytic activity">
    <reaction evidence="7">
        <text>L-threonyl-[protein] + ATP = O-phospho-L-threonyl-[protein] + ADP + H(+)</text>
        <dbReference type="Rhea" id="RHEA:46608"/>
        <dbReference type="Rhea" id="RHEA-COMP:11060"/>
        <dbReference type="Rhea" id="RHEA-COMP:11605"/>
        <dbReference type="ChEBI" id="CHEBI:15378"/>
        <dbReference type="ChEBI" id="CHEBI:30013"/>
        <dbReference type="ChEBI" id="CHEBI:30616"/>
        <dbReference type="ChEBI" id="CHEBI:61977"/>
        <dbReference type="ChEBI" id="CHEBI:456216"/>
        <dbReference type="EC" id="2.7.11.1"/>
    </reaction>
</comment>
<sequence length="494" mass="56568">MSRQEDDPQAHPSYNNYEEVKELSKGAWGRLILVQYQKTKKFFKMLRLPYLSVENKKLADDDVTILKFKSKYLVAFVEAFQHQNDLCIITEHCPYGNICEFIEELKLVPDKERKTQVYEILFQILSGVSDLHSQGILHEDLKPENIFLDINGNIKIGNYGINFVLSLESKAVGMKSYQPPEAYKKEKYTFASDIFSAGVIVLESLIGKNPFEGATLEETINNIINGTIQPLPDYISSNLRDTLLSMLNKDPSKRPTAKELLETDSMQLVQMFQKKLDDNNNDQIVKQRILMKKLKDREQPCSICTTIGENLSKIFEGSEYICKIITQTFSEKVDIEGRKHAIEDTIAEALIILLGTQPLQSITPTHTTAFFDLTTPSNKQILQMLYQISPYPALVRLFNHDNQIVVSDAIASIHNIILADSDSNTQHPHYESLNKFGGVDKIFELHRQNKDKHIKDIAALCLGNLFKSREIYDPFMRQDFITYLKQLATEDNWA</sequence>
<dbReference type="SUPFAM" id="SSF56112">
    <property type="entry name" value="Protein kinase-like (PK-like)"/>
    <property type="match status" value="1"/>
</dbReference>
<dbReference type="EMBL" id="SNRW01016540">
    <property type="protein sequence ID" value="KAA6369265.1"/>
    <property type="molecule type" value="Genomic_DNA"/>
</dbReference>
<dbReference type="SMART" id="SM00220">
    <property type="entry name" value="S_TKc"/>
    <property type="match status" value="1"/>
</dbReference>
<dbReference type="InterPro" id="IPR011009">
    <property type="entry name" value="Kinase-like_dom_sf"/>
</dbReference>
<dbReference type="Gene3D" id="1.10.510.10">
    <property type="entry name" value="Transferase(Phosphotransferase) domain 1"/>
    <property type="match status" value="1"/>
</dbReference>
<organism evidence="10 11">
    <name type="scientific">Streblomastix strix</name>
    <dbReference type="NCBI Taxonomy" id="222440"/>
    <lineage>
        <taxon>Eukaryota</taxon>
        <taxon>Metamonada</taxon>
        <taxon>Preaxostyla</taxon>
        <taxon>Oxymonadida</taxon>
        <taxon>Streblomastigidae</taxon>
        <taxon>Streblomastix</taxon>
    </lineage>
</organism>
<evidence type="ECO:0000256" key="4">
    <source>
        <dbReference type="ARBA" id="ARBA00022741"/>
    </source>
</evidence>
<dbReference type="SUPFAM" id="SSF48371">
    <property type="entry name" value="ARM repeat"/>
    <property type="match status" value="1"/>
</dbReference>
<dbReference type="Pfam" id="PF00069">
    <property type="entry name" value="Pkinase"/>
    <property type="match status" value="1"/>
</dbReference>
<dbReference type="GO" id="GO:0004674">
    <property type="term" value="F:protein serine/threonine kinase activity"/>
    <property type="evidence" value="ECO:0007669"/>
    <property type="project" value="UniProtKB-KW"/>
</dbReference>
<dbReference type="InterPro" id="IPR051131">
    <property type="entry name" value="NEK_Ser/Thr_kinase_NIMA"/>
</dbReference>
<dbReference type="InterPro" id="IPR011989">
    <property type="entry name" value="ARM-like"/>
</dbReference>
<accession>A0A5J4UI61</accession>
<dbReference type="InterPro" id="IPR016024">
    <property type="entry name" value="ARM-type_fold"/>
</dbReference>
<evidence type="ECO:0000259" key="9">
    <source>
        <dbReference type="PROSITE" id="PS50011"/>
    </source>
</evidence>
<dbReference type="PROSITE" id="PS00108">
    <property type="entry name" value="PROTEIN_KINASE_ST"/>
    <property type="match status" value="1"/>
</dbReference>
<evidence type="ECO:0000256" key="2">
    <source>
        <dbReference type="ARBA" id="ARBA00022527"/>
    </source>
</evidence>
<evidence type="ECO:0000313" key="10">
    <source>
        <dbReference type="EMBL" id="KAA6369265.1"/>
    </source>
</evidence>
<reference evidence="10 11" key="1">
    <citation type="submission" date="2019-03" db="EMBL/GenBank/DDBJ databases">
        <title>Single cell metagenomics reveals metabolic interactions within the superorganism composed of flagellate Streblomastix strix and complex community of Bacteroidetes bacteria on its surface.</title>
        <authorList>
            <person name="Treitli S.C."/>
            <person name="Kolisko M."/>
            <person name="Husnik F."/>
            <person name="Keeling P."/>
            <person name="Hampl V."/>
        </authorList>
    </citation>
    <scope>NUCLEOTIDE SEQUENCE [LARGE SCALE GENOMIC DNA]</scope>
    <source>
        <strain evidence="10">ST1C</strain>
    </source>
</reference>
<keyword evidence="6" id="KW-0067">ATP-binding</keyword>
<dbReference type="GO" id="GO:0005524">
    <property type="term" value="F:ATP binding"/>
    <property type="evidence" value="ECO:0007669"/>
    <property type="project" value="UniProtKB-KW"/>
</dbReference>
<evidence type="ECO:0000256" key="7">
    <source>
        <dbReference type="ARBA" id="ARBA00047899"/>
    </source>
</evidence>
<keyword evidence="2" id="KW-0723">Serine/threonine-protein kinase</keyword>
<keyword evidence="5 10" id="KW-0418">Kinase</keyword>
<evidence type="ECO:0000313" key="11">
    <source>
        <dbReference type="Proteomes" id="UP000324800"/>
    </source>
</evidence>
<dbReference type="Gene3D" id="3.30.200.20">
    <property type="entry name" value="Phosphorylase Kinase, domain 1"/>
    <property type="match status" value="1"/>
</dbReference>
<comment type="caution">
    <text evidence="10">The sequence shown here is derived from an EMBL/GenBank/DDBJ whole genome shotgun (WGS) entry which is preliminary data.</text>
</comment>
<dbReference type="Proteomes" id="UP000324800">
    <property type="component" value="Unassembled WGS sequence"/>
</dbReference>
<evidence type="ECO:0000256" key="1">
    <source>
        <dbReference type="ARBA" id="ARBA00012513"/>
    </source>
</evidence>
<dbReference type="OrthoDB" id="346907at2759"/>
<keyword evidence="4" id="KW-0547">Nucleotide-binding</keyword>
<dbReference type="AlphaFoldDB" id="A0A5J4UI61"/>
<gene>
    <name evidence="10" type="ORF">EZS28_035209</name>
</gene>